<gene>
    <name evidence="1" type="ORF">DFA_04786</name>
</gene>
<dbReference type="OrthoDB" id="2315391at2759"/>
<dbReference type="AlphaFoldDB" id="F4PQJ3"/>
<name>F4PQJ3_CACFS</name>
<protein>
    <submittedName>
        <fullName evidence="1">Uncharacterized protein</fullName>
    </submittedName>
</protein>
<dbReference type="Proteomes" id="UP000007797">
    <property type="component" value="Unassembled WGS sequence"/>
</dbReference>
<organism evidence="1 2">
    <name type="scientific">Cavenderia fasciculata</name>
    <name type="common">Slime mold</name>
    <name type="synonym">Dictyostelium fasciculatum</name>
    <dbReference type="NCBI Taxonomy" id="261658"/>
    <lineage>
        <taxon>Eukaryota</taxon>
        <taxon>Amoebozoa</taxon>
        <taxon>Evosea</taxon>
        <taxon>Eumycetozoa</taxon>
        <taxon>Dictyostelia</taxon>
        <taxon>Acytosteliales</taxon>
        <taxon>Cavenderiaceae</taxon>
        <taxon>Cavenderia</taxon>
    </lineage>
</organism>
<sequence length="635" mass="71788">MDTSTTSADPEDSLETLLSDWIIGTYGSPTPSNEVRRVQELLVATDVILSRYKNKSSSKLKNHPLLVVAGPPGIGKSRFLQELEDHVKSLVKDLPCNQLHVNITFGNGSPLDTSVETVARLSVAFRILFSYFLGPSNDYFLFRRSLLQQKFDLYDFQVRDAINIIVSDFKSRNNIGDQDIIVTLGVDEFQKSLLDPVRAYGSRDEFQRSYLKNVVLSVSSLLTSPPSGTFVSVVFAGTFLQPISEVINRASSHHFIHISLPLLTRGEYQSVFMEFAKDSVPPFDINNKALLIALDSTGGWPRPIEFFLRALLERNAPFERPFRLQQTPTLRDLLTNITKLLATQYPLANNDSFLQLVCHSIVEDRIAIFDQPTPNSITYGELQSNGAIFIANDDNGNQIVRLPLCFLISYSLQFFGADHNINRMMNLIMDMDHDQNWEEFVARYELLRAYSYSTLGISTPTIGHYFKNAYYSPYTMVDHLIQVTSGEHLRPPHRFPENTPKDEFSLLLTKLEQGSVISNPKGGKLDFIFKRNILDVNSGNEFKGNFILADAKFTENNIILDFNSQIVPSLNKAILLDPNGNHIVLFSTNRRLPPNINSILDVQKYGRVIIVAKGNFNYFAYPFGQLFEDPTVEQP</sequence>
<accession>F4PQJ3</accession>
<dbReference type="RefSeq" id="XP_004360507.1">
    <property type="nucleotide sequence ID" value="XM_004360450.1"/>
</dbReference>
<dbReference type="OMA" id="IFIANDD"/>
<dbReference type="EMBL" id="GL883009">
    <property type="protein sequence ID" value="EGG22656.1"/>
    <property type="molecule type" value="Genomic_DNA"/>
</dbReference>
<dbReference type="GeneID" id="14874417"/>
<evidence type="ECO:0000313" key="1">
    <source>
        <dbReference type="EMBL" id="EGG22656.1"/>
    </source>
</evidence>
<dbReference type="KEGG" id="dfa:DFA_04786"/>
<keyword evidence="2" id="KW-1185">Reference proteome</keyword>
<reference evidence="2" key="1">
    <citation type="journal article" date="2011" name="Genome Res.">
        <title>Phylogeny-wide analysis of social amoeba genomes highlights ancient origins for complex intercellular communication.</title>
        <authorList>
            <person name="Heidel A.J."/>
            <person name="Lawal H.M."/>
            <person name="Felder M."/>
            <person name="Schilde C."/>
            <person name="Helps N.R."/>
            <person name="Tunggal B."/>
            <person name="Rivero F."/>
            <person name="John U."/>
            <person name="Schleicher M."/>
            <person name="Eichinger L."/>
            <person name="Platzer M."/>
            <person name="Noegel A.A."/>
            <person name="Schaap P."/>
            <person name="Gloeckner G."/>
        </authorList>
    </citation>
    <scope>NUCLEOTIDE SEQUENCE [LARGE SCALE GENOMIC DNA]</scope>
    <source>
        <strain evidence="2">SH3</strain>
    </source>
</reference>
<proteinExistence type="predicted"/>
<evidence type="ECO:0000313" key="2">
    <source>
        <dbReference type="Proteomes" id="UP000007797"/>
    </source>
</evidence>
<dbReference type="SUPFAM" id="SSF52540">
    <property type="entry name" value="P-loop containing nucleoside triphosphate hydrolases"/>
    <property type="match status" value="1"/>
</dbReference>
<dbReference type="InterPro" id="IPR027417">
    <property type="entry name" value="P-loop_NTPase"/>
</dbReference>